<dbReference type="InterPro" id="IPR000073">
    <property type="entry name" value="AB_hydrolase_1"/>
</dbReference>
<dbReference type="AlphaFoldDB" id="A0A8J5KAS2"/>
<evidence type="ECO:0000259" key="3">
    <source>
        <dbReference type="Pfam" id="PF00561"/>
    </source>
</evidence>
<dbReference type="Proteomes" id="UP000734854">
    <property type="component" value="Unassembled WGS sequence"/>
</dbReference>
<reference evidence="4 5" key="1">
    <citation type="submission" date="2020-08" db="EMBL/GenBank/DDBJ databases">
        <title>Plant Genome Project.</title>
        <authorList>
            <person name="Zhang R.-G."/>
        </authorList>
    </citation>
    <scope>NUCLEOTIDE SEQUENCE [LARGE SCALE GENOMIC DNA]</scope>
    <source>
        <tissue evidence="4">Rhizome</tissue>
    </source>
</reference>
<evidence type="ECO:0000313" key="4">
    <source>
        <dbReference type="EMBL" id="KAG6481710.1"/>
    </source>
</evidence>
<protein>
    <recommendedName>
        <fullName evidence="3">AB hydrolase-1 domain-containing protein</fullName>
    </recommendedName>
</protein>
<comment type="caution">
    <text evidence="4">The sequence shown here is derived from an EMBL/GenBank/DDBJ whole genome shotgun (WGS) entry which is preliminary data.</text>
</comment>
<keyword evidence="1" id="KW-0378">Hydrolase</keyword>
<evidence type="ECO:0000256" key="2">
    <source>
        <dbReference type="ARBA" id="ARBA00038334"/>
    </source>
</evidence>
<dbReference type="InterPro" id="IPR029058">
    <property type="entry name" value="AB_hydrolase_fold"/>
</dbReference>
<name>A0A8J5KAS2_ZINOF</name>
<dbReference type="EMBL" id="JACMSC010000016">
    <property type="protein sequence ID" value="KAG6481710.1"/>
    <property type="molecule type" value="Genomic_DNA"/>
</dbReference>
<proteinExistence type="inferred from homology"/>
<dbReference type="InterPro" id="IPR000639">
    <property type="entry name" value="Epox_hydrolase-like"/>
</dbReference>
<accession>A0A8J5KAS2</accession>
<dbReference type="GO" id="GO:0016787">
    <property type="term" value="F:hydrolase activity"/>
    <property type="evidence" value="ECO:0007669"/>
    <property type="project" value="UniProtKB-KW"/>
</dbReference>
<organism evidence="4 5">
    <name type="scientific">Zingiber officinale</name>
    <name type="common">Ginger</name>
    <name type="synonym">Amomum zingiber</name>
    <dbReference type="NCBI Taxonomy" id="94328"/>
    <lineage>
        <taxon>Eukaryota</taxon>
        <taxon>Viridiplantae</taxon>
        <taxon>Streptophyta</taxon>
        <taxon>Embryophyta</taxon>
        <taxon>Tracheophyta</taxon>
        <taxon>Spermatophyta</taxon>
        <taxon>Magnoliopsida</taxon>
        <taxon>Liliopsida</taxon>
        <taxon>Zingiberales</taxon>
        <taxon>Zingiberaceae</taxon>
        <taxon>Zingiber</taxon>
    </lineage>
</organism>
<sequence>MEGIGHRTLRVNGINIHVAEKGDGPIVLFIHGFPELWYSWRHQIISLAARGYRAVAPDLRGYGDSDSPPSASDYSIFHLVGDLVALVHALGQDQVFVVGHDWGAIVAWWLCVLRPDMVKALVNLSVPYSPRNPRRRTVESLRAIFGDDYYMCRFQVSMYYFLTMGFLDKLFQLDDWGEASSGAPQAMTDRMQWLLPALLPDATGHCFLPLIGSTLLTGATDTMVLACSHDSKTEHGAIEAEFEQIGTTSLIKRFLTYRTPAAIIITKEKGIDGSLEAPATLPSWLSAADVEYFANKFEKSGFTGGLNYYRCMDMNWELTAPWTGVQIKVPVKFIVGDLDLTYHTPGVQDYIHKGGFRKRVPFLQDVVVMEGAGHFINQERPQEISDHIYDFIKKF</sequence>
<comment type="similarity">
    <text evidence="2">Belongs to the AB hydrolase superfamily. Epoxide hydrolase family.</text>
</comment>
<keyword evidence="5" id="KW-1185">Reference proteome</keyword>
<dbReference type="Gene3D" id="3.40.50.1820">
    <property type="entry name" value="alpha/beta hydrolase"/>
    <property type="match status" value="2"/>
</dbReference>
<gene>
    <name evidence="4" type="ORF">ZIOFF_058329</name>
</gene>
<evidence type="ECO:0000313" key="5">
    <source>
        <dbReference type="Proteomes" id="UP000734854"/>
    </source>
</evidence>
<dbReference type="Pfam" id="PF00561">
    <property type="entry name" value="Abhydrolase_1"/>
    <property type="match status" value="1"/>
</dbReference>
<dbReference type="SUPFAM" id="SSF53474">
    <property type="entry name" value="alpha/beta-Hydrolases"/>
    <property type="match status" value="1"/>
</dbReference>
<feature type="domain" description="AB hydrolase-1" evidence="3">
    <location>
        <begin position="25"/>
        <end position="138"/>
    </location>
</feature>
<dbReference type="PRINTS" id="PR00412">
    <property type="entry name" value="EPOXHYDRLASE"/>
</dbReference>
<evidence type="ECO:0000256" key="1">
    <source>
        <dbReference type="ARBA" id="ARBA00022801"/>
    </source>
</evidence>
<dbReference type="PANTHER" id="PTHR43329">
    <property type="entry name" value="EPOXIDE HYDROLASE"/>
    <property type="match status" value="1"/>
</dbReference>